<evidence type="ECO:0000313" key="2">
    <source>
        <dbReference type="Proteomes" id="UP000430670"/>
    </source>
</evidence>
<protein>
    <submittedName>
        <fullName evidence="1">EcsC family protein</fullName>
    </submittedName>
</protein>
<dbReference type="Pfam" id="PF12787">
    <property type="entry name" value="EcsC"/>
    <property type="match status" value="1"/>
</dbReference>
<dbReference type="PANTHER" id="PTHR41260">
    <property type="entry name" value="PROTEIN ECSC"/>
    <property type="match status" value="1"/>
</dbReference>
<dbReference type="AlphaFoldDB" id="A0A6I3SJJ8"/>
<dbReference type="Proteomes" id="UP000430670">
    <property type="component" value="Unassembled WGS sequence"/>
</dbReference>
<name>A0A6I3SJJ8_HELMO</name>
<dbReference type="PANTHER" id="PTHR41260:SF1">
    <property type="entry name" value="PROTEIN ECSC"/>
    <property type="match status" value="1"/>
</dbReference>
<proteinExistence type="predicted"/>
<accession>A0A6I3SJJ8</accession>
<gene>
    <name evidence="1" type="ORF">GJ688_08670</name>
</gene>
<dbReference type="EMBL" id="WNKU01000008">
    <property type="protein sequence ID" value="MTV49050.1"/>
    <property type="molecule type" value="Genomic_DNA"/>
</dbReference>
<dbReference type="InterPro" id="IPR024787">
    <property type="entry name" value="EcsC"/>
</dbReference>
<organism evidence="1 2">
    <name type="scientific">Heliobacterium mobile</name>
    <name type="common">Heliobacillus mobilis</name>
    <dbReference type="NCBI Taxonomy" id="28064"/>
    <lineage>
        <taxon>Bacteria</taxon>
        <taxon>Bacillati</taxon>
        <taxon>Bacillota</taxon>
        <taxon>Clostridia</taxon>
        <taxon>Eubacteriales</taxon>
        <taxon>Heliobacteriaceae</taxon>
        <taxon>Heliobacterium</taxon>
    </lineage>
</organism>
<comment type="caution">
    <text evidence="1">The sequence shown here is derived from an EMBL/GenBank/DDBJ whole genome shotgun (WGS) entry which is preliminary data.</text>
</comment>
<dbReference type="RefSeq" id="WP_155476155.1">
    <property type="nucleotide sequence ID" value="NZ_WNKU01000008.1"/>
</dbReference>
<reference evidence="1 2" key="1">
    <citation type="submission" date="2019-11" db="EMBL/GenBank/DDBJ databases">
        <title>Whole-genome sequence of a the green, strictly anaerobic photosynthetic bacterium Heliobacillus mobilis DSM 6151.</title>
        <authorList>
            <person name="Kyndt J.A."/>
            <person name="Meyer T.E."/>
        </authorList>
    </citation>
    <scope>NUCLEOTIDE SEQUENCE [LARGE SCALE GENOMIC DNA]</scope>
    <source>
        <strain evidence="1 2">DSM 6151</strain>
    </source>
</reference>
<keyword evidence="2" id="KW-1185">Reference proteome</keyword>
<evidence type="ECO:0000313" key="1">
    <source>
        <dbReference type="EMBL" id="MTV49050.1"/>
    </source>
</evidence>
<dbReference type="OrthoDB" id="1705901at2"/>
<sequence>MFLDAYTRQIYHMLTQWDREMLKKKTGLVDRMVRQMQKKIDNLIPEKVHATVTTALEVAIKAFMTGVSLLPVPSEPRPATLQLMDEQASAIIQKYKKVAAIEGTGTGMGGILLAAIDFPALIAIKIKMLQEMAWAYGYDIRRPTERYYLIHLFLLAFASGESQQRIYRKIRHWDRLPIMARPSADLDFDWREFYTEYREGIETKKTLGFIPVIGTPVSAWANFSLTGTLGEVAQNAFRLRYLQSLCIEELYADPR</sequence>